<evidence type="ECO:0000256" key="5">
    <source>
        <dbReference type="ARBA" id="ARBA00023157"/>
    </source>
</evidence>
<dbReference type="InterPro" id="IPR001314">
    <property type="entry name" value="Peptidase_S1A"/>
</dbReference>
<evidence type="ECO:0000259" key="8">
    <source>
        <dbReference type="PROSITE" id="PS50240"/>
    </source>
</evidence>
<evidence type="ECO:0000256" key="1">
    <source>
        <dbReference type="ARBA" id="ARBA00007664"/>
    </source>
</evidence>
<feature type="chain" id="PRO_5035146111" description="Peptidase S1 domain-containing protein" evidence="7">
    <location>
        <begin position="20"/>
        <end position="335"/>
    </location>
</feature>
<dbReference type="PROSITE" id="PS00134">
    <property type="entry name" value="TRYPSIN_HIS"/>
    <property type="match status" value="1"/>
</dbReference>
<evidence type="ECO:0000256" key="3">
    <source>
        <dbReference type="ARBA" id="ARBA00022801"/>
    </source>
</evidence>
<dbReference type="FunFam" id="2.40.10.10:FF:000068">
    <property type="entry name" value="transmembrane protease serine 2"/>
    <property type="match status" value="1"/>
</dbReference>
<sequence length="335" mass="35907">MLLSFWFIGLFCFFVSGYANVISALSLEHKMQTISIVGGVPAEPGEFQNLIILRYNNKLRCGGSLIAPNFVLTAAHCLYGFSIAKTSAFSVMANTLNLDGGDKSITRAVIKFIIHERYNPNTYVNDIAILVLDSPIRNVTLISLPNAKVPTTTVKPSTTKATTIKPSTTVKTTLKPHQTSTIKTPMCSCTCEPGSKPVITTQLDAKASYSDYKNMPAVIAGWGTTAAGGSISKDLLKANVTVLPNAVCINQYSSNEFFGNTMLCAAAPGKDTCQGDSGGPLFVEGVQVGITSWGYGCAEPNYAGVYTRVTTFVEWIKRTMARNPVAAVKSIKSDL</sequence>
<dbReference type="InterPro" id="IPR043504">
    <property type="entry name" value="Peptidase_S1_PA_chymotrypsin"/>
</dbReference>
<dbReference type="InterPro" id="IPR018114">
    <property type="entry name" value="TRYPSIN_HIS"/>
</dbReference>
<feature type="signal peptide" evidence="7">
    <location>
        <begin position="1"/>
        <end position="19"/>
    </location>
</feature>
<dbReference type="Proteomes" id="UP000789390">
    <property type="component" value="Unassembled WGS sequence"/>
</dbReference>
<dbReference type="OrthoDB" id="10059102at2759"/>
<dbReference type="CDD" id="cd00190">
    <property type="entry name" value="Tryp_SPc"/>
    <property type="match status" value="1"/>
</dbReference>
<proteinExistence type="inferred from homology"/>
<dbReference type="InterPro" id="IPR033116">
    <property type="entry name" value="TRYPSIN_SER"/>
</dbReference>
<dbReference type="PROSITE" id="PS50240">
    <property type="entry name" value="TRYPSIN_DOM"/>
    <property type="match status" value="1"/>
</dbReference>
<accession>A0A8J2WKC3</accession>
<keyword evidence="4 6" id="KW-0720">Serine protease</keyword>
<dbReference type="GO" id="GO:0006508">
    <property type="term" value="P:proteolysis"/>
    <property type="evidence" value="ECO:0007669"/>
    <property type="project" value="UniProtKB-KW"/>
</dbReference>
<dbReference type="FunFam" id="2.40.10.10:FF:000036">
    <property type="entry name" value="Trypsin beta"/>
    <property type="match status" value="1"/>
</dbReference>
<dbReference type="InterPro" id="IPR050430">
    <property type="entry name" value="Peptidase_S1"/>
</dbReference>
<comment type="similarity">
    <text evidence="1">Belongs to the peptidase S1 family.</text>
</comment>
<evidence type="ECO:0000256" key="6">
    <source>
        <dbReference type="RuleBase" id="RU363034"/>
    </source>
</evidence>
<dbReference type="GO" id="GO:0004252">
    <property type="term" value="F:serine-type endopeptidase activity"/>
    <property type="evidence" value="ECO:0007669"/>
    <property type="project" value="InterPro"/>
</dbReference>
<dbReference type="PANTHER" id="PTHR24276:SF91">
    <property type="entry name" value="AT26814P-RELATED"/>
    <property type="match status" value="1"/>
</dbReference>
<name>A0A8J2WKC3_9CRUS</name>
<keyword evidence="10" id="KW-1185">Reference proteome</keyword>
<gene>
    <name evidence="9" type="ORF">DGAL_LOCUS11262</name>
</gene>
<dbReference type="Pfam" id="PF00089">
    <property type="entry name" value="Trypsin"/>
    <property type="match status" value="1"/>
</dbReference>
<protein>
    <recommendedName>
        <fullName evidence="8">Peptidase S1 domain-containing protein</fullName>
    </recommendedName>
</protein>
<reference evidence="9" key="1">
    <citation type="submission" date="2021-11" db="EMBL/GenBank/DDBJ databases">
        <authorList>
            <person name="Schell T."/>
        </authorList>
    </citation>
    <scope>NUCLEOTIDE SEQUENCE</scope>
    <source>
        <strain evidence="9">M5</strain>
    </source>
</reference>
<dbReference type="InterPro" id="IPR009003">
    <property type="entry name" value="Peptidase_S1_PA"/>
</dbReference>
<evidence type="ECO:0000313" key="9">
    <source>
        <dbReference type="EMBL" id="CAH0107923.1"/>
    </source>
</evidence>
<feature type="domain" description="Peptidase S1" evidence="8">
    <location>
        <begin position="36"/>
        <end position="321"/>
    </location>
</feature>
<dbReference type="SMART" id="SM00020">
    <property type="entry name" value="Tryp_SPc"/>
    <property type="match status" value="1"/>
</dbReference>
<dbReference type="SUPFAM" id="SSF50494">
    <property type="entry name" value="Trypsin-like serine proteases"/>
    <property type="match status" value="1"/>
</dbReference>
<keyword evidence="5" id="KW-1015">Disulfide bond</keyword>
<evidence type="ECO:0000256" key="7">
    <source>
        <dbReference type="SAM" id="SignalP"/>
    </source>
</evidence>
<dbReference type="PRINTS" id="PR00722">
    <property type="entry name" value="CHYMOTRYPSIN"/>
</dbReference>
<dbReference type="AlphaFoldDB" id="A0A8J2WKC3"/>
<evidence type="ECO:0000256" key="4">
    <source>
        <dbReference type="ARBA" id="ARBA00022825"/>
    </source>
</evidence>
<evidence type="ECO:0000256" key="2">
    <source>
        <dbReference type="ARBA" id="ARBA00022670"/>
    </source>
</evidence>
<dbReference type="EMBL" id="CAKKLH010000280">
    <property type="protein sequence ID" value="CAH0107923.1"/>
    <property type="molecule type" value="Genomic_DNA"/>
</dbReference>
<keyword evidence="7" id="KW-0732">Signal</keyword>
<comment type="caution">
    <text evidence="9">The sequence shown here is derived from an EMBL/GenBank/DDBJ whole genome shotgun (WGS) entry which is preliminary data.</text>
</comment>
<dbReference type="Gene3D" id="2.40.10.10">
    <property type="entry name" value="Trypsin-like serine proteases"/>
    <property type="match status" value="2"/>
</dbReference>
<evidence type="ECO:0000313" key="10">
    <source>
        <dbReference type="Proteomes" id="UP000789390"/>
    </source>
</evidence>
<dbReference type="PANTHER" id="PTHR24276">
    <property type="entry name" value="POLYSERASE-RELATED"/>
    <property type="match status" value="1"/>
</dbReference>
<dbReference type="InterPro" id="IPR001254">
    <property type="entry name" value="Trypsin_dom"/>
</dbReference>
<keyword evidence="3 6" id="KW-0378">Hydrolase</keyword>
<dbReference type="PROSITE" id="PS00135">
    <property type="entry name" value="TRYPSIN_SER"/>
    <property type="match status" value="1"/>
</dbReference>
<organism evidence="9 10">
    <name type="scientific">Daphnia galeata</name>
    <dbReference type="NCBI Taxonomy" id="27404"/>
    <lineage>
        <taxon>Eukaryota</taxon>
        <taxon>Metazoa</taxon>
        <taxon>Ecdysozoa</taxon>
        <taxon>Arthropoda</taxon>
        <taxon>Crustacea</taxon>
        <taxon>Branchiopoda</taxon>
        <taxon>Diplostraca</taxon>
        <taxon>Cladocera</taxon>
        <taxon>Anomopoda</taxon>
        <taxon>Daphniidae</taxon>
        <taxon>Daphnia</taxon>
    </lineage>
</organism>
<keyword evidence="2 6" id="KW-0645">Protease</keyword>